<feature type="region of interest" description="Disordered" evidence="11">
    <location>
        <begin position="1"/>
        <end position="129"/>
    </location>
</feature>
<dbReference type="PANTHER" id="PTHR21704:SF18">
    <property type="entry name" value="NIPPED-B-LIKE PROTEIN"/>
    <property type="match status" value="1"/>
</dbReference>
<comment type="subcellular location">
    <subcellularLocation>
        <location evidence="1 10">Nucleus</location>
    </subcellularLocation>
</comment>
<evidence type="ECO:0000256" key="11">
    <source>
        <dbReference type="SAM" id="MobiDB-lite"/>
    </source>
</evidence>
<evidence type="ECO:0000256" key="6">
    <source>
        <dbReference type="ARBA" id="ARBA00023159"/>
    </source>
</evidence>
<evidence type="ECO:0000256" key="9">
    <source>
        <dbReference type="ARBA" id="ARBA00023306"/>
    </source>
</evidence>
<proteinExistence type="inferred from homology"/>
<dbReference type="InterPro" id="IPR024986">
    <property type="entry name" value="Nipped-B_C"/>
</dbReference>
<dbReference type="GO" id="GO:0003682">
    <property type="term" value="F:chromatin binding"/>
    <property type="evidence" value="ECO:0007669"/>
    <property type="project" value="TreeGrafter"/>
</dbReference>
<evidence type="ECO:0000256" key="1">
    <source>
        <dbReference type="ARBA" id="ARBA00004123"/>
    </source>
</evidence>
<dbReference type="GO" id="GO:0140588">
    <property type="term" value="P:chromatin looping"/>
    <property type="evidence" value="ECO:0007669"/>
    <property type="project" value="InterPro"/>
</dbReference>
<dbReference type="GO" id="GO:0010468">
    <property type="term" value="P:regulation of gene expression"/>
    <property type="evidence" value="ECO:0007669"/>
    <property type="project" value="InterPro"/>
</dbReference>
<organism evidence="13 14">
    <name type="scientific">Varanus komodoensis</name>
    <name type="common">Komodo dragon</name>
    <dbReference type="NCBI Taxonomy" id="61221"/>
    <lineage>
        <taxon>Eukaryota</taxon>
        <taxon>Metazoa</taxon>
        <taxon>Chordata</taxon>
        <taxon>Craniata</taxon>
        <taxon>Vertebrata</taxon>
        <taxon>Euteleostomi</taxon>
        <taxon>Lepidosauria</taxon>
        <taxon>Squamata</taxon>
        <taxon>Bifurcata</taxon>
        <taxon>Unidentata</taxon>
        <taxon>Episquamata</taxon>
        <taxon>Toxicofera</taxon>
        <taxon>Anguimorpha</taxon>
        <taxon>Paleoanguimorpha</taxon>
        <taxon>Varanoidea</taxon>
        <taxon>Varanidae</taxon>
        <taxon>Varanus</taxon>
    </lineage>
</organism>
<keyword evidence="7" id="KW-0804">Transcription</keyword>
<keyword evidence="8 10" id="KW-0539">Nucleus</keyword>
<dbReference type="GO" id="GO:0048703">
    <property type="term" value="P:embryonic viscerocranium morphogenesis"/>
    <property type="evidence" value="ECO:0007669"/>
    <property type="project" value="TreeGrafter"/>
</dbReference>
<evidence type="ECO:0000256" key="4">
    <source>
        <dbReference type="ARBA" id="ARBA00022737"/>
    </source>
</evidence>
<keyword evidence="4 10" id="KW-0677">Repeat</keyword>
<dbReference type="CDD" id="cd23958">
    <property type="entry name" value="SCC2"/>
    <property type="match status" value="1"/>
</dbReference>
<dbReference type="InterPro" id="IPR026003">
    <property type="entry name" value="Cohesin_HEAT"/>
</dbReference>
<feature type="region of interest" description="Disordered" evidence="11">
    <location>
        <begin position="1377"/>
        <end position="1423"/>
    </location>
</feature>
<dbReference type="Ensembl" id="ENSVKKT00000009996.1">
    <property type="protein sequence ID" value="ENSVKKP00000009752.1"/>
    <property type="gene ID" value="ENSVKKG00000005660.1"/>
</dbReference>
<evidence type="ECO:0000256" key="8">
    <source>
        <dbReference type="ARBA" id="ARBA00023242"/>
    </source>
</evidence>
<feature type="region of interest" description="Disordered" evidence="11">
    <location>
        <begin position="1558"/>
        <end position="1602"/>
    </location>
</feature>
<feature type="compositionally biased region" description="Basic and acidic residues" evidence="11">
    <location>
        <begin position="48"/>
        <end position="79"/>
    </location>
</feature>
<comment type="similarity">
    <text evidence="2 10">Belongs to the SCC2/Nipped-B family.</text>
</comment>
<dbReference type="InterPro" id="IPR011989">
    <property type="entry name" value="ARM-like"/>
</dbReference>
<feature type="domain" description="Sister chromatid cohesion C-terminal" evidence="12">
    <location>
        <begin position="1176"/>
        <end position="1356"/>
    </location>
</feature>
<dbReference type="GO" id="GO:0061775">
    <property type="term" value="F:cohesin loader activity"/>
    <property type="evidence" value="ECO:0007669"/>
    <property type="project" value="InterPro"/>
</dbReference>
<gene>
    <name evidence="13" type="primary">NIPBL</name>
</gene>
<reference evidence="13" key="2">
    <citation type="submission" date="2025-09" db="UniProtKB">
        <authorList>
            <consortium name="Ensembl"/>
        </authorList>
    </citation>
    <scope>IDENTIFICATION</scope>
</reference>
<keyword evidence="5" id="KW-0805">Transcription regulation</keyword>
<dbReference type="InterPro" id="IPR033031">
    <property type="entry name" value="Scc2/Nipped-B"/>
</dbReference>
<feature type="region of interest" description="Disordered" evidence="11">
    <location>
        <begin position="645"/>
        <end position="668"/>
    </location>
</feature>
<evidence type="ECO:0000256" key="2">
    <source>
        <dbReference type="ARBA" id="ARBA00009252"/>
    </source>
</evidence>
<dbReference type="Gene3D" id="1.25.10.10">
    <property type="entry name" value="Leucine-rich Repeat Variant"/>
    <property type="match status" value="2"/>
</dbReference>
<dbReference type="GO" id="GO:0034087">
    <property type="term" value="P:establishment of mitotic sister chromatid cohesion"/>
    <property type="evidence" value="ECO:0007669"/>
    <property type="project" value="TreeGrafter"/>
</dbReference>
<accession>A0A8D2J5E8</accession>
<evidence type="ECO:0000256" key="10">
    <source>
        <dbReference type="RuleBase" id="RU364107"/>
    </source>
</evidence>
<dbReference type="Pfam" id="PF12830">
    <property type="entry name" value="Nipped-B_C"/>
    <property type="match status" value="1"/>
</dbReference>
<evidence type="ECO:0000256" key="3">
    <source>
        <dbReference type="ARBA" id="ARBA00022473"/>
    </source>
</evidence>
<protein>
    <recommendedName>
        <fullName evidence="10">Nipped-B protein</fullName>
    </recommendedName>
</protein>
<feature type="compositionally biased region" description="Basic and acidic residues" evidence="11">
    <location>
        <begin position="645"/>
        <end position="667"/>
    </location>
</feature>
<evidence type="ECO:0000313" key="13">
    <source>
        <dbReference type="Ensembl" id="ENSVKKP00000009752.1"/>
    </source>
</evidence>
<feature type="compositionally biased region" description="Basic residues" evidence="11">
    <location>
        <begin position="111"/>
        <end position="122"/>
    </location>
</feature>
<keyword evidence="9 10" id="KW-0131">Cell cycle</keyword>
<dbReference type="GO" id="GO:0090694">
    <property type="term" value="C:Scc2-Scc4 cohesin loading complex"/>
    <property type="evidence" value="ECO:0007669"/>
    <property type="project" value="TreeGrafter"/>
</dbReference>
<reference evidence="13" key="1">
    <citation type="submission" date="2025-08" db="UniProtKB">
        <authorList>
            <consortium name="Ensembl"/>
        </authorList>
    </citation>
    <scope>IDENTIFICATION</scope>
</reference>
<dbReference type="PANTHER" id="PTHR21704">
    <property type="entry name" value="NIPPED-B-LIKE PROTEIN DELANGIN SCC2-RELATED"/>
    <property type="match status" value="1"/>
</dbReference>
<dbReference type="GO" id="GO:0007420">
    <property type="term" value="P:brain development"/>
    <property type="evidence" value="ECO:0007669"/>
    <property type="project" value="TreeGrafter"/>
</dbReference>
<evidence type="ECO:0000259" key="12">
    <source>
        <dbReference type="Pfam" id="PF12830"/>
    </source>
</evidence>
<dbReference type="FunFam" id="1.25.10.10:FF:000225">
    <property type="entry name" value="Nipped-B protein"/>
    <property type="match status" value="1"/>
</dbReference>
<dbReference type="InterPro" id="IPR016024">
    <property type="entry name" value="ARM-type_fold"/>
</dbReference>
<evidence type="ECO:0000256" key="7">
    <source>
        <dbReference type="ARBA" id="ARBA00023163"/>
    </source>
</evidence>
<feature type="compositionally biased region" description="Acidic residues" evidence="11">
    <location>
        <begin position="1385"/>
        <end position="1402"/>
    </location>
</feature>
<sequence>MPLCERVKMNKRKRSTVNEKPKYAEISSDEDNESEEAFETSRKRHKKDRDDDKAWEYEEHDRRGSGDHKRSSHYHEGRRSSGSSRYRIRSPEDTDMDDYSPPPSLSEVARKMKKKEKQKKRKAYEPKLTPEEMMDSSTFKRFSASVENILDNLEDMDFTAFGDDDEIPQELLLGKHQLSELGSESAKIKAMGIMDRLSTEKTVKVLNILEKNIQDGAKLSTLLNHNNDTEDEERLWRDLIMERVTKSADACLTAINIMTSPNMPKAVYIEDVIERVIQYTKFHLQNTLYPQYDPVYRLDPHGGGVLSSKAKRAKCSTHKQRVIVMLYNKVCDIVSSLAELLEIQLLTDTTILQVSSMGITPFFVENVSELQLCAIKLVTAVFSRYEKHRQLILEEIFTSLARLPTSKRSLRNFRKCVHCLSKFFPLTLPLLNSSDTDGEPMYIQMVTALVLQLIQCVVHLPSGEKDSNSEDEPNKKVDQDVLITNSYETAMRTAQNFLSIFLKKCGSKQGEEDYRPLFENFVQDLLSTVNKPEWPAAELLLSLLGRLLVHQFSNKSTEMALRVASLDYLGTVAARLRKDAVTSKMDQGSIARILKQVPGGEDEIQQLQKALLDYLEENTETDASLLFSRKFYIAQWFRDTTMETEKAMKSQKDEDSSEGTHHAKEVETTGQIMHRAESRKKFLRKIIKTAPSQFSTLKMNSDTVDYEDACLIVRYLASMRPFAQSFDIYLTQILRVLGENAIAVRTKAMKCLSEVVAVDPSILARLDMQRGVHGRLMDNSTSVREAAVELLGRFVLCRPQLAEQYYDMLIERILDTGISVRKRVIKILRDICIEQPTFPKITEMCVKMIRRVNDEEGIKKLVNETFQKLWFTPTPHNDKEAMTRKILNITDVVAACRDTGYDWFEQLLQNVSNCIHLFPFIFVDSDNKGVNSSRLVACITTLFLFSKIRPQLMVKHAMTMQPYLTTKCSNQNDFMVICNVAKILELVVPLMEHPSETFLATIEEDLMKLIIKYGMTVVQHCVSCLGAVVNKVTQNYKFVWACFNRYYGDTILTANKPALLRSLFTVGVNIKDKVLELLMYFTKHSDEEVQTKAIIGLGFAFIQHPGLMFEQEVKTLYNNILSDKNSSVNLKIQVLKNLQTYLQEEDTRMQQADREWKKVAKQEDLKEMGDISSGMSSSIMQLYLKQVLEAFFHTQSSVRHFALNVIALTLNQGLIHPVQCVPYLIAMGTDPEPSMRNKADQQLVEIDKKYAGFIHMKAVAGMKMSYQVQQAINTCLKDPVRGFRQDESSSALCSHLYSMIRGNRQHRRAFLISLLNLFDDTAKTEVNMLLYIADNLACFPYQTQEEPLFIMHHIDITLSVSGSNLLQSFKESMVKYKKERKPSSDEESESESNSESDSESEEEIHKPRKPRKRADSDSDTDEENDINAVMKCLPDNSAPLIEFANVSQGILLLLMLKQHLKNLCGFSDSKIQKYSPSESAKVYDKAINRKAGIHFHPKQTLDFLRSDMANSKLTEEVKRSIVKQYLDFKLLMEHLDPDEEEEDGEVSASTNARNKAITSLLGGGSPKNNAAETEDDESDGEDRGGGTSGSLRRSKRNSDSTELAAQMNESVDVMDVIAICCPKYKDRPQIARVVQKTSNGFSVQWMAGSYSGSWTEAKRRDGRKLVPWVDTIKESDIIYKKIALTSANKLTNKVVQTLRSLYAAKDGTSS</sequence>
<feature type="compositionally biased region" description="Acidic residues" evidence="11">
    <location>
        <begin position="27"/>
        <end position="38"/>
    </location>
</feature>
<dbReference type="SUPFAM" id="SSF48371">
    <property type="entry name" value="ARM repeat"/>
    <property type="match status" value="1"/>
</dbReference>
<keyword evidence="14" id="KW-1185">Reference proteome</keyword>
<evidence type="ECO:0000313" key="14">
    <source>
        <dbReference type="Proteomes" id="UP000694545"/>
    </source>
</evidence>
<keyword evidence="3" id="KW-0217">Developmental protein</keyword>
<dbReference type="GO" id="GO:0003007">
    <property type="term" value="P:heart morphogenesis"/>
    <property type="evidence" value="ECO:0007669"/>
    <property type="project" value="TreeGrafter"/>
</dbReference>
<name>A0A8D2J5E8_VARKO</name>
<dbReference type="GO" id="GO:0048565">
    <property type="term" value="P:digestive tract development"/>
    <property type="evidence" value="ECO:0007669"/>
    <property type="project" value="TreeGrafter"/>
</dbReference>
<dbReference type="Proteomes" id="UP000694545">
    <property type="component" value="Unplaced"/>
</dbReference>
<dbReference type="GO" id="GO:0071169">
    <property type="term" value="P:establishment of protein localization to chromatin"/>
    <property type="evidence" value="ECO:0007669"/>
    <property type="project" value="TreeGrafter"/>
</dbReference>
<dbReference type="GO" id="GO:1990414">
    <property type="term" value="P:replication-born double-strand break repair via sister chromatid exchange"/>
    <property type="evidence" value="ECO:0007669"/>
    <property type="project" value="TreeGrafter"/>
</dbReference>
<keyword evidence="6" id="KW-0010">Activator</keyword>
<dbReference type="Pfam" id="PF12765">
    <property type="entry name" value="Cohesin_HEAT"/>
    <property type="match status" value="1"/>
</dbReference>
<evidence type="ECO:0000256" key="5">
    <source>
        <dbReference type="ARBA" id="ARBA00023015"/>
    </source>
</evidence>